<reference evidence="2" key="1">
    <citation type="journal article" date="2012" name="J. Bacteriol.">
        <title>Genome sequence of the soybean symbiont Sinorhizobium fredii HH103.</title>
        <authorList>
            <person name="Weidner S."/>
            <person name="Becker A."/>
            <person name="Bonilla I."/>
            <person name="Jaenicke S."/>
            <person name="Lloret J."/>
            <person name="Margaret I."/>
            <person name="Puhler A."/>
            <person name="Ruiz-Sainz J.E."/>
            <person name="Schneiker-Bekel S."/>
            <person name="Szczepanowski R."/>
            <person name="Vinardell J.M."/>
            <person name="Zehner S."/>
            <person name="Gottfert M."/>
        </authorList>
    </citation>
    <scope>NUCLEOTIDE SEQUENCE [LARGE SCALE GENOMIC DNA]</scope>
    <source>
        <strain evidence="2">HH103</strain>
        <plasmid evidence="2">pSfHH103a2</plasmid>
    </source>
</reference>
<evidence type="ECO:0000313" key="2">
    <source>
        <dbReference type="EMBL" id="CEL26564.1"/>
    </source>
</evidence>
<feature type="region of interest" description="Disordered" evidence="1">
    <location>
        <begin position="1"/>
        <end position="43"/>
    </location>
</feature>
<proteinExistence type="predicted"/>
<reference evidence="2" key="2">
    <citation type="submission" date="2014-12" db="EMBL/GenBank/DDBJ databases">
        <authorList>
            <person name="Jaenicke S."/>
        </authorList>
    </citation>
    <scope>NUCLEOTIDE SEQUENCE</scope>
    <source>
        <strain evidence="2">HH103</strain>
        <plasmid evidence="2">pSfHH103a2</plasmid>
    </source>
</reference>
<accession>A0A0A8WK67</accession>
<keyword evidence="2" id="KW-0614">Plasmid</keyword>
<evidence type="ECO:0000256" key="1">
    <source>
        <dbReference type="SAM" id="MobiDB-lite"/>
    </source>
</evidence>
<geneLocation type="plasmid" evidence="2">
    <name>pSfHH103a2</name>
</geneLocation>
<organism evidence="2">
    <name type="scientific">Sinorhizobium fredii (strain HH103)</name>
    <dbReference type="NCBI Taxonomy" id="1117943"/>
    <lineage>
        <taxon>Bacteria</taxon>
        <taxon>Pseudomonadati</taxon>
        <taxon>Pseudomonadota</taxon>
        <taxon>Alphaproteobacteria</taxon>
        <taxon>Hyphomicrobiales</taxon>
        <taxon>Rhizobiaceae</taxon>
        <taxon>Sinorhizobium/Ensifer group</taxon>
        <taxon>Sinorhizobium</taxon>
    </lineage>
</organism>
<dbReference type="AlphaFoldDB" id="A0A0A8WK67"/>
<protein>
    <submittedName>
        <fullName evidence="2">Uncharacterized protein</fullName>
    </submittedName>
</protein>
<dbReference type="EMBL" id="LN735562">
    <property type="protein sequence ID" value="CEL26564.1"/>
    <property type="molecule type" value="Genomic_DNA"/>
</dbReference>
<name>A0A0A8WK67_SINF1</name>
<sequence>MSDIRATGRNRFQKGTLTMKQNHARHGNTMPQIQQRGEAPAYM</sequence>